<feature type="compositionally biased region" description="Basic and acidic residues" evidence="1">
    <location>
        <begin position="69"/>
        <end position="82"/>
    </location>
</feature>
<evidence type="ECO:0000256" key="1">
    <source>
        <dbReference type="SAM" id="MobiDB-lite"/>
    </source>
</evidence>
<protein>
    <submittedName>
        <fullName evidence="2">Uncharacterized protein</fullName>
    </submittedName>
</protein>
<organism evidence="2 3">
    <name type="scientific">Mycobacterium phage KiSi</name>
    <dbReference type="NCBI Taxonomy" id="2507856"/>
    <lineage>
        <taxon>Viruses</taxon>
        <taxon>Duplodnaviria</taxon>
        <taxon>Heunggongvirae</taxon>
        <taxon>Uroviricota</taxon>
        <taxon>Caudoviricetes</taxon>
        <taxon>Weiservirinae</taxon>
        <taxon>Anayavirus</taxon>
        <taxon>Anayavirus kisi</taxon>
    </lineage>
</organism>
<name>A0A410TBW5_9CAUD</name>
<accession>A0A410TBW5</accession>
<reference evidence="2 3" key="1">
    <citation type="submission" date="2019-01" db="EMBL/GenBank/DDBJ databases">
        <authorList>
            <person name="Kinder M."/>
            <person name="Sitio E."/>
            <person name="Ackerson L."/>
            <person name="Anderson L."/>
            <person name="Cottrell A."/>
            <person name="Eggleston T."/>
            <person name="Kiefer A."/>
            <person name="Ukcamaj A."/>
            <person name="Vendrell P."/>
            <person name="Waytashek C."/>
            <person name="Yeo A."/>
            <person name="Braley A.B."/>
            <person name="Ettinger A.-S.H."/>
            <person name="Ettinger W.F."/>
            <person name="Anders K.R."/>
            <person name="Bradley K.W."/>
            <person name="Asai D.J."/>
            <person name="Bowman C.A."/>
            <person name="Russell D.A."/>
            <person name="Pope W.H."/>
            <person name="Jacobs-Sera D."/>
            <person name="Hendrix R.W."/>
            <person name="Hatfull G.F."/>
        </authorList>
    </citation>
    <scope>NUCLEOTIDE SEQUENCE [LARGE SCALE GENOMIC DNA]</scope>
</reference>
<feature type="compositionally biased region" description="Low complexity" evidence="1">
    <location>
        <begin position="8"/>
        <end position="44"/>
    </location>
</feature>
<dbReference type="KEGG" id="vg:60324661"/>
<evidence type="ECO:0000313" key="3">
    <source>
        <dbReference type="Proteomes" id="UP000290331"/>
    </source>
</evidence>
<feature type="region of interest" description="Disordered" evidence="1">
    <location>
        <begin position="1"/>
        <end position="92"/>
    </location>
</feature>
<evidence type="ECO:0000313" key="2">
    <source>
        <dbReference type="EMBL" id="QAU06521.1"/>
    </source>
</evidence>
<keyword evidence="3" id="KW-1185">Reference proteome</keyword>
<sequence>MSEHDTEAPAQGDAAAQDAAAQAAQVHAAEQARAQAARAQRNAALHTNAQGAADAHVRTEYAPVNAVEANRKAARRPEDEAAKPAAYEPYDW</sequence>
<dbReference type="Proteomes" id="UP000290331">
    <property type="component" value="Segment"/>
</dbReference>
<dbReference type="RefSeq" id="YP_009953194.1">
    <property type="nucleotide sequence ID" value="NC_051619.1"/>
</dbReference>
<proteinExistence type="predicted"/>
<dbReference type="EMBL" id="MK376955">
    <property type="protein sequence ID" value="QAU06521.1"/>
    <property type="molecule type" value="Genomic_DNA"/>
</dbReference>
<gene>
    <name evidence="2" type="primary">103</name>
    <name evidence="2" type="ORF">SEA_KISI_103</name>
</gene>
<dbReference type="GeneID" id="60324661"/>